<feature type="compositionally biased region" description="Basic and acidic residues" evidence="1">
    <location>
        <begin position="293"/>
        <end position="304"/>
    </location>
</feature>
<evidence type="ECO:0000256" key="2">
    <source>
        <dbReference type="SAM" id="SignalP"/>
    </source>
</evidence>
<evidence type="ECO:0000313" key="5">
    <source>
        <dbReference type="Proteomes" id="UP001176517"/>
    </source>
</evidence>
<dbReference type="InterPro" id="IPR039124">
    <property type="entry name" value="PRA1-like"/>
</dbReference>
<dbReference type="GO" id="GO:0005576">
    <property type="term" value="C:extracellular region"/>
    <property type="evidence" value="ECO:0007669"/>
    <property type="project" value="TreeGrafter"/>
</dbReference>
<evidence type="ECO:0000313" key="4">
    <source>
        <dbReference type="EMBL" id="KAK0542005.1"/>
    </source>
</evidence>
<organism evidence="4 5">
    <name type="scientific">Tilletia horrida</name>
    <dbReference type="NCBI Taxonomy" id="155126"/>
    <lineage>
        <taxon>Eukaryota</taxon>
        <taxon>Fungi</taxon>
        <taxon>Dikarya</taxon>
        <taxon>Basidiomycota</taxon>
        <taxon>Ustilaginomycotina</taxon>
        <taxon>Exobasidiomycetes</taxon>
        <taxon>Tilletiales</taxon>
        <taxon>Tilletiaceae</taxon>
        <taxon>Tilletia</taxon>
    </lineage>
</organism>
<name>A0AAN6JNY5_9BASI</name>
<keyword evidence="2" id="KW-0732">Signal</keyword>
<evidence type="ECO:0000259" key="3">
    <source>
        <dbReference type="Pfam" id="PF13933"/>
    </source>
</evidence>
<gene>
    <name evidence="4" type="primary">PRA1</name>
    <name evidence="4" type="ORF">OC846_006873</name>
</gene>
<dbReference type="Proteomes" id="UP001176517">
    <property type="component" value="Unassembled WGS sequence"/>
</dbReference>
<comment type="caution">
    <text evidence="4">The sequence shown here is derived from an EMBL/GenBank/DDBJ whole genome shotgun (WGS) entry which is preliminary data.</text>
</comment>
<dbReference type="InterPro" id="IPR024079">
    <property type="entry name" value="MetalloPept_cat_dom_sf"/>
</dbReference>
<dbReference type="SUPFAM" id="SSF55486">
    <property type="entry name" value="Metalloproteases ('zincins'), catalytic domain"/>
    <property type="match status" value="1"/>
</dbReference>
<dbReference type="PANTHER" id="PTHR39399:SF1">
    <property type="entry name" value="PROTEIN ZPS1"/>
    <property type="match status" value="1"/>
</dbReference>
<evidence type="ECO:0000256" key="1">
    <source>
        <dbReference type="SAM" id="MobiDB-lite"/>
    </source>
</evidence>
<sequence length="304" mass="32839">MIAFTLFLASLAGSALTAALPPSSVFTNPAEALIARATGDNKGGGNGNTQWIKDIPIHESCNNSQRLQIERGFKELYTVSQAAADDIYRHGNTSELFKTYFGSEADPAVPIGIYERIINGDKTGTLFRCDDPDRNCETQPTYFGHWRGSNATGETVICENTFQGRKSIEAACGFGFQLARDNVNTFLGLDFLHRLLHLPTITNELVNHVADNYTDVLELARTNATFSVRNQHSIQNFAFEVWTRANIDPNGCVGEPAPESEDDDDTSGQATPSASATTSAPTTTSTGVSGQDCHSHADGSIHCV</sequence>
<feature type="domain" description="Putative peptidase" evidence="3">
    <location>
        <begin position="35"/>
        <end position="255"/>
    </location>
</feature>
<dbReference type="GO" id="GO:0008237">
    <property type="term" value="F:metallopeptidase activity"/>
    <property type="evidence" value="ECO:0007669"/>
    <property type="project" value="InterPro"/>
</dbReference>
<dbReference type="GO" id="GO:0009986">
    <property type="term" value="C:cell surface"/>
    <property type="evidence" value="ECO:0007669"/>
    <property type="project" value="TreeGrafter"/>
</dbReference>
<dbReference type="GO" id="GO:0008270">
    <property type="term" value="F:zinc ion binding"/>
    <property type="evidence" value="ECO:0007669"/>
    <property type="project" value="TreeGrafter"/>
</dbReference>
<feature type="region of interest" description="Disordered" evidence="1">
    <location>
        <begin position="250"/>
        <end position="304"/>
    </location>
</feature>
<feature type="compositionally biased region" description="Low complexity" evidence="1">
    <location>
        <begin position="270"/>
        <end position="286"/>
    </location>
</feature>
<keyword evidence="5" id="KW-1185">Reference proteome</keyword>
<proteinExistence type="predicted"/>
<feature type="chain" id="PRO_5042973999" evidence="2">
    <location>
        <begin position="20"/>
        <end position="304"/>
    </location>
</feature>
<dbReference type="Pfam" id="PF13933">
    <property type="entry name" value="HRXXH"/>
    <property type="match status" value="1"/>
</dbReference>
<dbReference type="EMBL" id="JAPDMZ010000657">
    <property type="protein sequence ID" value="KAK0542005.1"/>
    <property type="molecule type" value="Genomic_DNA"/>
</dbReference>
<feature type="signal peptide" evidence="2">
    <location>
        <begin position="1"/>
        <end position="19"/>
    </location>
</feature>
<accession>A0AAN6JNY5</accession>
<protein>
    <submittedName>
        <fullName evidence="4">Prenylated Rab acceptor protein 1</fullName>
    </submittedName>
</protein>
<dbReference type="AlphaFoldDB" id="A0AAN6JNY5"/>
<reference evidence="4" key="1">
    <citation type="journal article" date="2023" name="PhytoFront">
        <title>Draft Genome Resources of Seven Strains of Tilletia horrida, Causal Agent of Kernel Smut of Rice.</title>
        <authorList>
            <person name="Khanal S."/>
            <person name="Antony Babu S."/>
            <person name="Zhou X.G."/>
        </authorList>
    </citation>
    <scope>NUCLEOTIDE SEQUENCE</scope>
    <source>
        <strain evidence="4">TX6</strain>
    </source>
</reference>
<dbReference type="GO" id="GO:0009277">
    <property type="term" value="C:fungal-type cell wall"/>
    <property type="evidence" value="ECO:0007669"/>
    <property type="project" value="TreeGrafter"/>
</dbReference>
<dbReference type="PANTHER" id="PTHR39399">
    <property type="entry name" value="PROTEIN ZPS1"/>
    <property type="match status" value="1"/>
</dbReference>
<dbReference type="InterPro" id="IPR029482">
    <property type="entry name" value="HRXXH"/>
</dbReference>
<dbReference type="Gene3D" id="3.40.390.10">
    <property type="entry name" value="Collagenase (Catalytic Domain)"/>
    <property type="match status" value="1"/>
</dbReference>
<dbReference type="GO" id="GO:0005178">
    <property type="term" value="F:integrin binding"/>
    <property type="evidence" value="ECO:0007669"/>
    <property type="project" value="TreeGrafter"/>
</dbReference>